<evidence type="ECO:0000259" key="3">
    <source>
        <dbReference type="Pfam" id="PF13168"/>
    </source>
</evidence>
<evidence type="ECO:0000313" key="4">
    <source>
        <dbReference type="EMBL" id="ABJ08931.1"/>
    </source>
</evidence>
<organismHost>
    <name type="scientific">Crocodylus niloticus</name>
    <name type="common">Nile crocodile</name>
    <name type="synonym">African crocodile</name>
    <dbReference type="NCBI Taxonomy" id="8501"/>
</organismHost>
<keyword evidence="2" id="KW-0812">Transmembrane</keyword>
<feature type="region of interest" description="Disordered" evidence="1">
    <location>
        <begin position="435"/>
        <end position="761"/>
    </location>
</feature>
<evidence type="ECO:0000256" key="2">
    <source>
        <dbReference type="SAM" id="Phobius"/>
    </source>
</evidence>
<feature type="transmembrane region" description="Helical" evidence="2">
    <location>
        <begin position="1849"/>
        <end position="1871"/>
    </location>
</feature>
<evidence type="ECO:0000313" key="5">
    <source>
        <dbReference type="Proteomes" id="UP000011300"/>
    </source>
</evidence>
<sequence length="1908" mass="209768">MAETVTSAHRSCTFTAVTALMLVCIGTTSATLDDQLCFSKHSIYHTPFTLGHVRSHRQDKDMIDGMVRSYVNRSLGEFPWNDWFNDIQNQIQDMCLTFQNSDHSNTENGFMMVFGNGPGSKAAETCLKSGSGSSNIFSYNGQGGNLIVAMNATNNDTDTLLSNSTISCLHNISEGAVYDSDKKPCPISLQDRENLTLPNSFYSNVSSARLDLNSSIDYFWCRINGTGGECTDLFFEISNRSRQMIYLFGHGNVSDDVHFGLGNDSDRNVMRLYCGGHCPMPNARARLRRADDEGNGDKKKKEGPFKKLFGRLTGNKHVIPPGATRVQLGADGRSDFPEPGQPVSVSGIGGPGLDDTRQRLLEGLGQNAPRLPVGNLPDMMNKLQLGPQNLPPPLLPPFKDKFQSMQGVGSQIIYADLNLPGGGREEVVYADLNLPGSGARGGTRPKAGSRPPLPPSGGRDGNRHRRPHGSPGREGGGAEDTLYADIQSGGPGRRGGAQRKPLPPIPSKPKDPLYAEVQKKPRSRPLPPPRSGHRDSSSSDSDFEEIPVRTSGGQWVSGSGGRSNAGSRSRLPSGNNDFEYPPQRTGSGRWVSGSGGRSGAGSRSRFPSDSGSDDDFEEIPKRTGSGRWVSGSGGRSGAGSRSRLPSDSGSDDDFEEMPIKTSSGWVSGSGGRSGTNSRSRFPSDGSDNDFEYPPVKNSDGSWSDGSPFDMNVDTGTKVRLGSPSPKNPPGVVPRKKPPPPPPPKRGGGGSSPESQGRRRCRRSLTGTQLICGMTGAPAPVSTNAASRDGRLDDKMLQMGRKQQSMLGGAFLSATLSSSHQSTIDRIHRGDFSGPDHAANVANVVSEVLNKVGSAVTGAGMMTGNIPAMVAGLTGQVLGGLIDIGLTIEALISGRNEVAKPDPVAELYSTYARYVASHEAGARLCLLPDSRLSVTVAYRHRGMDAEAGEKSLPHASDTPPSVVQYLRTGLAGYTARVEVTCPRGTLRLLQGDINHYILRSFEANDNTKHYFINAVAMVSSFPNATLTCGIEEGLYFVPYDPDPSDFQLLDRTGIGEPDSLRKLPSDVCDRFPFKRFYFLTSGCEYDKGQVAMTYTTCSVLLRQSLWDDKHRRWFAPDPFAHPGSDVKVFTFARYDFPEVPLKPNEIPGHDDYCSVRDQPICYFTEPMVLDDQYTCHPRSRRLYVEIAPTTQSGVYTAIVITCPWLSTPVVIPSFAPVTRVNVGAGYTTAMFSFKASGVRANIYCQHNTNERMKSDLITVSSVIPLKDKPEGYLDIYNQTEKNKIIDSFQSLFMMYLSKKCVTIEEMKSFLNKHSTTYGHNHLPWPQGTYLESTLRIVKKERVVIAENIDNADLNVRFVERVGTYYPGGLSLEYDVSWLEDGYHVNKQFFWKNAELGRRTYSALSVVIFPCNVRAGHYITNLLDVTVIDHLVYNAIDDGTGSGREFPFRSTTKECEASISIKDRLLTVVCKAYSIRIGIWSRELCVALTTSVNHCNSDEEAVMKSGYGRREALSNDYVGLLDYMPWLTYPRYPHLFCYGPSYYPAYISVPKVHVCHTLSTIFHHELEIESQHFSPPPYPLSKFFSPDDVIIPAELYAAVLKLKESLSLLMEYTRNPLIKEINTFAKYLSDEGRQIARVIVDGQMLATSYLAREEMIAILEEQIHERLIELVELIIDRNLALKRKHAEEHSEMECCILDPVAKTSKKAFDDGFYLCAGYESFVYLDPDEGTRYLMVNDSVELEDGYIWMNESVVSCVELIMLMVGEGDERDEIEEQLSKILIEEAVETLFKEYDHNLTLSIMTYLNLTNATTWDNATEDLVRTGGGLPGPTPTVGVEPGPDPGDEGGSGLHIAPVVVLALLVTLVFAAFVAWWYRKRMGVYSVEAIAKLRARYSGNSVSMTRLIGTDQCET</sequence>
<name>Q070L1_CPRVZ</name>
<dbReference type="InterPro" id="IPR025128">
    <property type="entry name" value="Poxvirus_B22R_C_dom"/>
</dbReference>
<feature type="region of interest" description="Disordered" evidence="1">
    <location>
        <begin position="1822"/>
        <end position="1842"/>
    </location>
</feature>
<organism evidence="4 5">
    <name type="scientific">Nile crocodilepox virus (isolate Crocodylus niloticus/Zimbabwe/Ume/2001)</name>
    <name type="common">CRV</name>
    <dbReference type="NCBI Taxonomy" id="1289473"/>
    <lineage>
        <taxon>Viruses</taxon>
        <taxon>Varidnaviria</taxon>
        <taxon>Bamfordvirae</taxon>
        <taxon>Nucleocytoviricota</taxon>
        <taxon>Pokkesviricetes</taxon>
        <taxon>Chitovirales</taxon>
        <taxon>Poxviridae</taxon>
        <taxon>Chordopoxvirinae</taxon>
        <taxon>Crocodylidpoxvirus</taxon>
        <taxon>Crocodylidpoxvirus nilecrocodilepox</taxon>
        <taxon>Nile crocodilepox virus</taxon>
    </lineage>
</organism>
<keyword evidence="2" id="KW-1133">Transmembrane helix</keyword>
<evidence type="ECO:0000256" key="1">
    <source>
        <dbReference type="SAM" id="MobiDB-lite"/>
    </source>
</evidence>
<dbReference type="Proteomes" id="UP000011300">
    <property type="component" value="Segment"/>
</dbReference>
<organismHost>
    <name type="scientific">Crocodylus johnstoni</name>
    <name type="common">Australian freshwater crocodile</name>
    <dbReference type="NCBI Taxonomy" id="184234"/>
</organismHost>
<dbReference type="RefSeq" id="YP_784230.1">
    <property type="nucleotide sequence ID" value="NC_008030.1"/>
</dbReference>
<organismHost>
    <name type="scientific">Crocodylus porosus</name>
    <name type="common">Saltwater crocodile</name>
    <name type="synonym">Estuarine crocodile</name>
    <dbReference type="NCBI Taxonomy" id="8502"/>
</organismHost>
<keyword evidence="5" id="KW-1185">Reference proteome</keyword>
<reference evidence="4 5" key="1">
    <citation type="journal article" date="2006" name="J. Virol.">
        <title>Genome of crocodilepox virus.</title>
        <authorList>
            <person name="Afonso C.L."/>
            <person name="Tulman E.R."/>
            <person name="Delhon G."/>
            <person name="Lu Z."/>
            <person name="Viljoen G.J."/>
            <person name="Wallace D.B."/>
            <person name="Kutish G.F."/>
            <person name="Rock D.L."/>
        </authorList>
    </citation>
    <scope>NUCLEOTIDE SEQUENCE [LARGE SCALE GENOMIC DNA]</scope>
    <source>
        <strain evidence="5">Isolate Crocodylus niloticus/Zimbabwe/Ume/2001</strain>
    </source>
</reference>
<feature type="region of interest" description="Disordered" evidence="1">
    <location>
        <begin position="767"/>
        <end position="786"/>
    </location>
</feature>
<dbReference type="EMBL" id="DQ356948">
    <property type="protein sequence ID" value="ABJ08931.1"/>
    <property type="molecule type" value="Genomic_DNA"/>
</dbReference>
<protein>
    <submittedName>
        <fullName evidence="4">B22R-like protein</fullName>
    </submittedName>
</protein>
<accession>Q070L1</accession>
<dbReference type="Pfam" id="PF13168">
    <property type="entry name" value="Poxvirus_B22R_C"/>
    <property type="match status" value="1"/>
</dbReference>
<dbReference type="KEGG" id="vg:4363429"/>
<feature type="compositionally biased region" description="Basic and acidic residues" evidence="1">
    <location>
        <begin position="508"/>
        <end position="519"/>
    </location>
</feature>
<gene>
    <name evidence="4" type="ORF">CRV040</name>
</gene>
<feature type="domain" description="Poxvirus B22R protein C-terminal" evidence="3">
    <location>
        <begin position="839"/>
        <end position="1034"/>
    </location>
</feature>
<dbReference type="GeneID" id="4363429"/>
<keyword evidence="2" id="KW-0472">Membrane</keyword>
<proteinExistence type="predicted"/>